<proteinExistence type="predicted"/>
<comment type="caution">
    <text evidence="2">The sequence shown here is derived from an EMBL/GenBank/DDBJ whole genome shotgun (WGS) entry which is preliminary data.</text>
</comment>
<evidence type="ECO:0000313" key="3">
    <source>
        <dbReference type="Proteomes" id="UP000029443"/>
    </source>
</evidence>
<feature type="signal peptide" evidence="1">
    <location>
        <begin position="1"/>
        <end position="17"/>
    </location>
</feature>
<dbReference type="InterPro" id="IPR005619">
    <property type="entry name" value="Uncharacterised_YajG"/>
</dbReference>
<keyword evidence="1" id="KW-0732">Signal</keyword>
<keyword evidence="2" id="KW-0449">Lipoprotein</keyword>
<gene>
    <name evidence="2" type="ORF">T9A_02976</name>
</gene>
<dbReference type="Proteomes" id="UP000029443">
    <property type="component" value="Unassembled WGS sequence"/>
</dbReference>
<dbReference type="RefSeq" id="WP_035250021.1">
    <property type="nucleotide sequence ID" value="NZ_ARXU01000015.1"/>
</dbReference>
<organism evidence="2 3">
    <name type="scientific">Alcanivorax jadensis T9</name>
    <dbReference type="NCBI Taxonomy" id="1177181"/>
    <lineage>
        <taxon>Bacteria</taxon>
        <taxon>Pseudomonadati</taxon>
        <taxon>Pseudomonadota</taxon>
        <taxon>Gammaproteobacteria</taxon>
        <taxon>Oceanospirillales</taxon>
        <taxon>Alcanivoracaceae</taxon>
        <taxon>Alcanivorax</taxon>
    </lineage>
</organism>
<evidence type="ECO:0000256" key="1">
    <source>
        <dbReference type="SAM" id="SignalP"/>
    </source>
</evidence>
<dbReference type="Pfam" id="PF03923">
    <property type="entry name" value="Lipoprotein_16"/>
    <property type="match status" value="1"/>
</dbReference>
<dbReference type="PROSITE" id="PS51257">
    <property type="entry name" value="PROKAR_LIPOPROTEIN"/>
    <property type="match status" value="1"/>
</dbReference>
<protein>
    <submittedName>
        <fullName evidence="2">Lipoprotein</fullName>
    </submittedName>
</protein>
<reference evidence="2 3" key="1">
    <citation type="submission" date="2012-09" db="EMBL/GenBank/DDBJ databases">
        <title>Genome Sequence of alkane-degrading Bacterium Alcanivorax jadensis T9.</title>
        <authorList>
            <person name="Lai Q."/>
            <person name="Shao Z."/>
        </authorList>
    </citation>
    <scope>NUCLEOTIDE SEQUENCE [LARGE SCALE GENOMIC DNA]</scope>
    <source>
        <strain evidence="2 3">T9</strain>
    </source>
</reference>
<evidence type="ECO:0000313" key="2">
    <source>
        <dbReference type="EMBL" id="KGD60020.1"/>
    </source>
</evidence>
<keyword evidence="3" id="KW-1185">Reference proteome</keyword>
<feature type="chain" id="PRO_5047054068" evidence="1">
    <location>
        <begin position="18"/>
        <end position="193"/>
    </location>
</feature>
<dbReference type="EMBL" id="ARXU01000015">
    <property type="protein sequence ID" value="KGD60020.1"/>
    <property type="molecule type" value="Genomic_DNA"/>
</dbReference>
<accession>A0ABR4W9D8</accession>
<sequence>MLRAVLVLALSATFAGCALSPQMIDVKPVADVEATNVGQNQPVQVLAVDSRDQEAFGTRGGVYKNTALVRPANDVKSAVEDAIRKGLQTQGFNAFNPGDDATRLEVRLEQLDYVPEEGSVVNEVTLTLTLLAEASRDDVLHTGTYKSSVVHDLPLTPSASRNQQMVNDILSGAINRLLKDPEMLSFLAGNDNP</sequence>
<name>A0ABR4W9D8_9GAMM</name>